<dbReference type="PANTHER" id="PTHR46323:SF2">
    <property type="entry name" value="BETA-GALACTOSIDASE"/>
    <property type="match status" value="1"/>
</dbReference>
<proteinExistence type="inferred from homology"/>
<dbReference type="InterPro" id="IPR017853">
    <property type="entry name" value="GH"/>
</dbReference>
<dbReference type="InterPro" id="IPR013783">
    <property type="entry name" value="Ig-like_fold"/>
</dbReference>
<gene>
    <name evidence="12" type="ORF">SAMN05216463_11933</name>
</gene>
<evidence type="ECO:0000256" key="2">
    <source>
        <dbReference type="ARBA" id="ARBA00001913"/>
    </source>
</evidence>
<keyword evidence="10" id="KW-0732">Signal</keyword>
<dbReference type="GO" id="GO:0030246">
    <property type="term" value="F:carbohydrate binding"/>
    <property type="evidence" value="ECO:0007669"/>
    <property type="project" value="InterPro"/>
</dbReference>
<dbReference type="InterPro" id="IPR006103">
    <property type="entry name" value="Glyco_hydro_2_cat"/>
</dbReference>
<dbReference type="FunFam" id="3.20.20.80:FF:000121">
    <property type="entry name" value="Beta-galactosidase"/>
    <property type="match status" value="1"/>
</dbReference>
<dbReference type="InterPro" id="IPR014718">
    <property type="entry name" value="GH-type_carb-bd"/>
</dbReference>
<comment type="catalytic activity">
    <reaction evidence="1">
        <text>Hydrolysis of terminal non-reducing beta-D-galactose residues in beta-D-galactosides.</text>
        <dbReference type="EC" id="3.2.1.23"/>
    </reaction>
</comment>
<dbReference type="InterPro" id="IPR006102">
    <property type="entry name" value="Ig-like_GH2"/>
</dbReference>
<comment type="subunit">
    <text evidence="4">Monomer.</text>
</comment>
<evidence type="ECO:0000256" key="5">
    <source>
        <dbReference type="ARBA" id="ARBA00012756"/>
    </source>
</evidence>
<evidence type="ECO:0000256" key="7">
    <source>
        <dbReference type="ARBA" id="ARBA00022837"/>
    </source>
</evidence>
<dbReference type="InterPro" id="IPR008979">
    <property type="entry name" value="Galactose-bd-like_sf"/>
</dbReference>
<evidence type="ECO:0000256" key="3">
    <source>
        <dbReference type="ARBA" id="ARBA00007401"/>
    </source>
</evidence>
<dbReference type="GO" id="GO:0009341">
    <property type="term" value="C:beta-galactosidase complex"/>
    <property type="evidence" value="ECO:0007669"/>
    <property type="project" value="InterPro"/>
</dbReference>
<dbReference type="Pfam" id="PF00703">
    <property type="entry name" value="Glyco_hydro_2"/>
    <property type="match status" value="1"/>
</dbReference>
<dbReference type="RefSeq" id="WP_073210042.1">
    <property type="nucleotide sequence ID" value="NZ_FRBD01000019.1"/>
</dbReference>
<evidence type="ECO:0000256" key="8">
    <source>
        <dbReference type="ARBA" id="ARBA00023295"/>
    </source>
</evidence>
<keyword evidence="6" id="KW-0378">Hydrolase</keyword>
<dbReference type="InterPro" id="IPR032312">
    <property type="entry name" value="LacZ_4"/>
</dbReference>
<dbReference type="Pfam" id="PF02929">
    <property type="entry name" value="Bgal_small_N"/>
    <property type="match status" value="1"/>
</dbReference>
<dbReference type="Pfam" id="PF16353">
    <property type="entry name" value="LacZ_4"/>
    <property type="match status" value="1"/>
</dbReference>
<dbReference type="PRINTS" id="PR00132">
    <property type="entry name" value="GLHYDRLASE2"/>
</dbReference>
<dbReference type="Pfam" id="PF02836">
    <property type="entry name" value="Glyco_hydro_2_C"/>
    <property type="match status" value="1"/>
</dbReference>
<dbReference type="InterPro" id="IPR011013">
    <property type="entry name" value="Gal_mutarotase_sf_dom"/>
</dbReference>
<dbReference type="Gene3D" id="2.70.98.10">
    <property type="match status" value="1"/>
</dbReference>
<evidence type="ECO:0000256" key="6">
    <source>
        <dbReference type="ARBA" id="ARBA00022801"/>
    </source>
</evidence>
<dbReference type="InterPro" id="IPR006101">
    <property type="entry name" value="Glyco_hydro_2"/>
</dbReference>
<dbReference type="SUPFAM" id="SSF49785">
    <property type="entry name" value="Galactose-binding domain-like"/>
    <property type="match status" value="1"/>
</dbReference>
<dbReference type="GO" id="GO:0004565">
    <property type="term" value="F:beta-galactosidase activity"/>
    <property type="evidence" value="ECO:0007669"/>
    <property type="project" value="UniProtKB-EC"/>
</dbReference>
<reference evidence="12 13" key="1">
    <citation type="submission" date="2016-11" db="EMBL/GenBank/DDBJ databases">
        <authorList>
            <person name="Jaros S."/>
            <person name="Januszkiewicz K."/>
            <person name="Wedrychowicz H."/>
        </authorList>
    </citation>
    <scope>NUCLEOTIDE SEQUENCE [LARGE SCALE GENOMIC DNA]</scope>
    <source>
        <strain evidence="12 13">KHT3</strain>
    </source>
</reference>
<dbReference type="PANTHER" id="PTHR46323">
    <property type="entry name" value="BETA-GALACTOSIDASE"/>
    <property type="match status" value="1"/>
</dbReference>
<dbReference type="EMBL" id="FRBD01000019">
    <property type="protein sequence ID" value="SHL01426.1"/>
    <property type="molecule type" value="Genomic_DNA"/>
</dbReference>
<feature type="chain" id="PRO_5012455153" description="beta-galactosidase" evidence="10">
    <location>
        <begin position="20"/>
        <end position="1043"/>
    </location>
</feature>
<dbReference type="AlphaFoldDB" id="A0A1M6X681"/>
<accession>A0A1M6X681</accession>
<sequence>MIRKLLLCMVCGAFTMASAQKTPVWKDAGVNQQNRETRHAHFFGFENAEKAKGDKKKSGRYLSMEGKWKFNFVKNHQDAPQGFYALKYDDSKWVDFPVPGLFEIEGYGDKIYKNTGYSWSTTFKSNPPYIGETNNYTGSYRKTFELPASWKGQQVYFYVGSATSNLSVWVNGKYVGYSEDSKVAAEFNITKYLKPGKNLIAMQIMRWCDGSYLEDQDFWRFTGIAREVYLYATPKVHIQDVFVKQDYLQGKGVLNVDVKLAGGKAPVEAKLYDAEGKLVAEGLNATVENAKAWTDETPYLYTLEVSLKKGNETTEVIKQKVGFRHIEIKGGQLLVNGQPILIKGADRHELDPDGGYIVSVDRMIQDIKIMKQLNINAVRTCHYPDDPRWYDLCDEYGLYVTAESNLESHGMGYREKTLAKNPLFAKAHIERQEGNMMTYKNHPSIIVWSLGNEAGYGENFEKAYDWVKAYDNTRPCQYEQARIEGKTDIFCPMYLGYEDCEKYSQSGTTSYKGNQLGGSKEVKPLIQCEYAHAMGNSMGGFKEYWDLIRKYPTYQGGYIWDFVDQGLRDKSKITGKEIFTYGGDYGRYPATDHNFNCNGIIAPDRRLNPHAYEVQYYYQNVWVTEKNLKEGKFEIYNENFFKTLDDLELEWFVGGAAEGGHHHGGNRPAGLTFGHGGKMDISGIAPQQRKLIVCEDMQKIITKMMGHHGDQELFVVFQFKAKQAQPLIEKGQVMARQQFVLNPYQFPELKAEKAQVEKEETESYVKLDAAGTTLTIGKWSGWIDYLDVDGKEMLVDHQSIVPEFWRAPTDNDYGAGLQNRFGAWKNPEMKLKDCKVDGNTVTSTFDMPDVKATLVMTYTLTAEGEVIVHQQLNTDKDAKVSGLFRYGVQLQMPKEFDAVSYYGRGPVENYIDRNSSEFIGVYQNKVADEYFAYVRPQESGNHTDVRWFRVVNAKGNGLEFYSNAPMEASALNFLTEDLDDGASKDKEIGRHSGDLIERPLTQVHIQQRQMGLGCVNSWGAWPRAEYLMPYKDYDFTFAIRPIK</sequence>
<comment type="similarity">
    <text evidence="3">Belongs to the glycosyl hydrolase 2 family.</text>
</comment>
<dbReference type="Gene3D" id="2.60.40.10">
    <property type="entry name" value="Immunoglobulins"/>
    <property type="match status" value="2"/>
</dbReference>
<evidence type="ECO:0000259" key="11">
    <source>
        <dbReference type="SMART" id="SM01038"/>
    </source>
</evidence>
<dbReference type="SUPFAM" id="SSF74650">
    <property type="entry name" value="Galactose mutarotase-like"/>
    <property type="match status" value="1"/>
</dbReference>
<dbReference type="Gene3D" id="3.20.20.80">
    <property type="entry name" value="Glycosidases"/>
    <property type="match status" value="1"/>
</dbReference>
<dbReference type="Pfam" id="PF02837">
    <property type="entry name" value="Glyco_hydro_2_N"/>
    <property type="match status" value="1"/>
</dbReference>
<feature type="domain" description="Beta galactosidase small chain/" evidence="11">
    <location>
        <begin position="766"/>
        <end position="1040"/>
    </location>
</feature>
<dbReference type="InterPro" id="IPR050347">
    <property type="entry name" value="Bact_Beta-galactosidase"/>
</dbReference>
<evidence type="ECO:0000256" key="9">
    <source>
        <dbReference type="ARBA" id="ARBA00032230"/>
    </source>
</evidence>
<evidence type="ECO:0000256" key="4">
    <source>
        <dbReference type="ARBA" id="ARBA00011245"/>
    </source>
</evidence>
<evidence type="ECO:0000256" key="10">
    <source>
        <dbReference type="SAM" id="SignalP"/>
    </source>
</evidence>
<evidence type="ECO:0000256" key="1">
    <source>
        <dbReference type="ARBA" id="ARBA00001412"/>
    </source>
</evidence>
<dbReference type="InterPro" id="IPR006104">
    <property type="entry name" value="Glyco_hydro_2_N"/>
</dbReference>
<dbReference type="SUPFAM" id="SSF49303">
    <property type="entry name" value="beta-Galactosidase/glucuronidase domain"/>
    <property type="match status" value="2"/>
</dbReference>
<dbReference type="SUPFAM" id="SSF51445">
    <property type="entry name" value="(Trans)glycosidases"/>
    <property type="match status" value="1"/>
</dbReference>
<organism evidence="12 13">
    <name type="scientific">Xylanibacter ruminicola</name>
    <name type="common">Prevotella ruminicola</name>
    <dbReference type="NCBI Taxonomy" id="839"/>
    <lineage>
        <taxon>Bacteria</taxon>
        <taxon>Pseudomonadati</taxon>
        <taxon>Bacteroidota</taxon>
        <taxon>Bacteroidia</taxon>
        <taxon>Bacteroidales</taxon>
        <taxon>Prevotellaceae</taxon>
        <taxon>Xylanibacter</taxon>
    </lineage>
</organism>
<name>A0A1M6X681_XYLRU</name>
<dbReference type="InterPro" id="IPR004199">
    <property type="entry name" value="B-gal_small/dom_5"/>
</dbReference>
<evidence type="ECO:0000313" key="13">
    <source>
        <dbReference type="Proteomes" id="UP000184130"/>
    </source>
</evidence>
<dbReference type="EC" id="3.2.1.23" evidence="5"/>
<protein>
    <recommendedName>
        <fullName evidence="5">beta-galactosidase</fullName>
        <ecNumber evidence="5">3.2.1.23</ecNumber>
    </recommendedName>
    <alternativeName>
        <fullName evidence="9">Lactase</fullName>
    </alternativeName>
</protein>
<evidence type="ECO:0000313" key="12">
    <source>
        <dbReference type="EMBL" id="SHL01426.1"/>
    </source>
</evidence>
<dbReference type="Proteomes" id="UP000184130">
    <property type="component" value="Unassembled WGS sequence"/>
</dbReference>
<keyword evidence="8" id="KW-0326">Glycosidase</keyword>
<dbReference type="SMART" id="SM01038">
    <property type="entry name" value="Bgal_small_N"/>
    <property type="match status" value="1"/>
</dbReference>
<comment type="cofactor">
    <cofactor evidence="2">
        <name>Ca(2+)</name>
        <dbReference type="ChEBI" id="CHEBI:29108"/>
    </cofactor>
</comment>
<feature type="signal peptide" evidence="10">
    <location>
        <begin position="1"/>
        <end position="19"/>
    </location>
</feature>
<dbReference type="InterPro" id="IPR036156">
    <property type="entry name" value="Beta-gal/glucu_dom_sf"/>
</dbReference>
<dbReference type="GO" id="GO:0005990">
    <property type="term" value="P:lactose catabolic process"/>
    <property type="evidence" value="ECO:0007669"/>
    <property type="project" value="TreeGrafter"/>
</dbReference>
<dbReference type="Gene3D" id="2.60.120.260">
    <property type="entry name" value="Galactose-binding domain-like"/>
    <property type="match status" value="1"/>
</dbReference>
<keyword evidence="7" id="KW-0106">Calcium</keyword>